<dbReference type="Proteomes" id="UP000324800">
    <property type="component" value="Unassembled WGS sequence"/>
</dbReference>
<feature type="non-terminal residue" evidence="2">
    <location>
        <position position="1"/>
    </location>
</feature>
<organism evidence="2 3">
    <name type="scientific">Streblomastix strix</name>
    <dbReference type="NCBI Taxonomy" id="222440"/>
    <lineage>
        <taxon>Eukaryota</taxon>
        <taxon>Metamonada</taxon>
        <taxon>Preaxostyla</taxon>
        <taxon>Oxymonadida</taxon>
        <taxon>Streblomastigidae</taxon>
        <taxon>Streblomastix</taxon>
    </lineage>
</organism>
<comment type="caution">
    <text evidence="2">The sequence shown here is derived from an EMBL/GenBank/DDBJ whole genome shotgun (WGS) entry which is preliminary data.</text>
</comment>
<evidence type="ECO:0000313" key="3">
    <source>
        <dbReference type="Proteomes" id="UP000324800"/>
    </source>
</evidence>
<feature type="compositionally biased region" description="Gly residues" evidence="1">
    <location>
        <begin position="85"/>
        <end position="98"/>
    </location>
</feature>
<dbReference type="OrthoDB" id="844at2759"/>
<feature type="compositionally biased region" description="Polar residues" evidence="1">
    <location>
        <begin position="58"/>
        <end position="68"/>
    </location>
</feature>
<gene>
    <name evidence="2" type="ORF">EZS28_056338</name>
</gene>
<protein>
    <submittedName>
        <fullName evidence="2">Uncharacterized protein</fullName>
    </submittedName>
</protein>
<dbReference type="EMBL" id="SNRW01049840">
    <property type="protein sequence ID" value="KAA6310281.1"/>
    <property type="molecule type" value="Genomic_DNA"/>
</dbReference>
<evidence type="ECO:0000313" key="2">
    <source>
        <dbReference type="EMBL" id="KAA6310281.1"/>
    </source>
</evidence>
<reference evidence="2 3" key="1">
    <citation type="submission" date="2019-03" db="EMBL/GenBank/DDBJ databases">
        <title>Single cell metagenomics reveals metabolic interactions within the superorganism composed of flagellate Streblomastix strix and complex community of Bacteroidetes bacteria on its surface.</title>
        <authorList>
            <person name="Treitli S.C."/>
            <person name="Kolisko M."/>
            <person name="Husnik F."/>
            <person name="Keeling P."/>
            <person name="Hampl V."/>
        </authorList>
    </citation>
    <scope>NUCLEOTIDE SEQUENCE [LARGE SCALE GENOMIC DNA]</scope>
    <source>
        <strain evidence="2">ST1C</strain>
    </source>
</reference>
<feature type="region of interest" description="Disordered" evidence="1">
    <location>
        <begin position="58"/>
        <end position="98"/>
    </location>
</feature>
<dbReference type="AlphaFoldDB" id="A0A5J4PN58"/>
<proteinExistence type="predicted"/>
<name>A0A5J4PN58_9EUKA</name>
<accession>A0A5J4PN58</accession>
<sequence>TMGLGRERDQEHRNITIIIRKDNFLQRAIKDGIDSAAVNSYLRSNAFRNTGFRIVNEASGSGSVQGTEQDGDVTLRKTRRSNEVGGTGAIGNAQSGGY</sequence>
<evidence type="ECO:0000256" key="1">
    <source>
        <dbReference type="SAM" id="MobiDB-lite"/>
    </source>
</evidence>